<sequence length="256" mass="28771">MDATEWSIHEVTRATGVTSRTLRHYDQIDLLSPTRTGAGGLRYYDEDALVRLQRILLLRELGLALPTIAQVLQGEQDTVEALRTHLKLLEQERERVARQIASVRRTIEKKEGGARLVAQDMFDGFDHTQYKDEVVQRWGSEAYAAGDRWWRGLSETDRTAWKQAAEKLATDWSAAAERGTDPASAEAQDLARRHVEWLRGIPGTPGYGAEPVREYILGLAEMYVTDARFGANYGGTTGAEFVRDALRVYADEHIPA</sequence>
<dbReference type="Gene3D" id="1.10.1660.10">
    <property type="match status" value="1"/>
</dbReference>
<dbReference type="Pfam" id="PF13411">
    <property type="entry name" value="MerR_1"/>
    <property type="match status" value="1"/>
</dbReference>
<feature type="domain" description="HTH merR-type" evidence="6">
    <location>
        <begin position="5"/>
        <end position="74"/>
    </location>
</feature>
<dbReference type="InterPro" id="IPR000551">
    <property type="entry name" value="MerR-type_HTH_dom"/>
</dbReference>
<keyword evidence="4" id="KW-0804">Transcription</keyword>
<keyword evidence="3" id="KW-0010">Activator</keyword>
<dbReference type="SMART" id="SM00422">
    <property type="entry name" value="HTH_MERR"/>
    <property type="match status" value="1"/>
</dbReference>
<dbReference type="InterPro" id="IPR047057">
    <property type="entry name" value="MerR_fam"/>
</dbReference>
<dbReference type="Gene3D" id="1.10.490.50">
    <property type="entry name" value="Antibiotic binding domain of TipA-like multidrug resistance regulators"/>
    <property type="match status" value="1"/>
</dbReference>
<feature type="coiled-coil region" evidence="5">
    <location>
        <begin position="72"/>
        <end position="106"/>
    </location>
</feature>
<dbReference type="InterPro" id="IPR012925">
    <property type="entry name" value="TipAS_dom"/>
</dbReference>
<dbReference type="InterPro" id="IPR009061">
    <property type="entry name" value="DNA-bd_dom_put_sf"/>
</dbReference>
<name>A0ABW2QIU4_9MICO</name>
<dbReference type="SUPFAM" id="SSF89082">
    <property type="entry name" value="Antibiotic binding domain of TipA-like multidrug resistance regulators"/>
    <property type="match status" value="1"/>
</dbReference>
<dbReference type="PANTHER" id="PTHR30204:SF90">
    <property type="entry name" value="HTH-TYPE TRANSCRIPTIONAL ACTIVATOR MTA"/>
    <property type="match status" value="1"/>
</dbReference>
<proteinExistence type="predicted"/>
<gene>
    <name evidence="7" type="ORF">ACFQQL_18865</name>
</gene>
<keyword evidence="1" id="KW-0805">Transcription regulation</keyword>
<evidence type="ECO:0000256" key="4">
    <source>
        <dbReference type="ARBA" id="ARBA00023163"/>
    </source>
</evidence>
<dbReference type="InterPro" id="IPR036244">
    <property type="entry name" value="TipA-like_antibiotic-bd"/>
</dbReference>
<evidence type="ECO:0000256" key="5">
    <source>
        <dbReference type="SAM" id="Coils"/>
    </source>
</evidence>
<dbReference type="SUPFAM" id="SSF46955">
    <property type="entry name" value="Putative DNA-binding domain"/>
    <property type="match status" value="1"/>
</dbReference>
<dbReference type="Proteomes" id="UP001596455">
    <property type="component" value="Unassembled WGS sequence"/>
</dbReference>
<evidence type="ECO:0000256" key="1">
    <source>
        <dbReference type="ARBA" id="ARBA00023015"/>
    </source>
</evidence>
<comment type="caution">
    <text evidence="7">The sequence shown here is derived from an EMBL/GenBank/DDBJ whole genome shotgun (WGS) entry which is preliminary data.</text>
</comment>
<evidence type="ECO:0000256" key="3">
    <source>
        <dbReference type="ARBA" id="ARBA00023159"/>
    </source>
</evidence>
<dbReference type="EMBL" id="JBHTCQ010000005">
    <property type="protein sequence ID" value="MFC7407183.1"/>
    <property type="molecule type" value="Genomic_DNA"/>
</dbReference>
<keyword evidence="5" id="KW-0175">Coiled coil</keyword>
<accession>A0ABW2QIU4</accession>
<dbReference type="PROSITE" id="PS50937">
    <property type="entry name" value="HTH_MERR_2"/>
    <property type="match status" value="1"/>
</dbReference>
<dbReference type="RefSeq" id="WP_382396717.1">
    <property type="nucleotide sequence ID" value="NZ_JBHTCQ010000005.1"/>
</dbReference>
<reference evidence="8" key="1">
    <citation type="journal article" date="2019" name="Int. J. Syst. Evol. Microbiol.">
        <title>The Global Catalogue of Microorganisms (GCM) 10K type strain sequencing project: providing services to taxonomists for standard genome sequencing and annotation.</title>
        <authorList>
            <consortium name="The Broad Institute Genomics Platform"/>
            <consortium name="The Broad Institute Genome Sequencing Center for Infectious Disease"/>
            <person name="Wu L."/>
            <person name="Ma J."/>
        </authorList>
    </citation>
    <scope>NUCLEOTIDE SEQUENCE [LARGE SCALE GENOMIC DNA]</scope>
    <source>
        <strain evidence="8">JCM 1490</strain>
    </source>
</reference>
<evidence type="ECO:0000256" key="2">
    <source>
        <dbReference type="ARBA" id="ARBA00023125"/>
    </source>
</evidence>
<dbReference type="Pfam" id="PF07739">
    <property type="entry name" value="TipAS"/>
    <property type="match status" value="1"/>
</dbReference>
<evidence type="ECO:0000313" key="7">
    <source>
        <dbReference type="EMBL" id="MFC7407183.1"/>
    </source>
</evidence>
<dbReference type="CDD" id="cd01106">
    <property type="entry name" value="HTH_TipAL-Mta"/>
    <property type="match status" value="1"/>
</dbReference>
<organism evidence="7 8">
    <name type="scientific">Georgenia alba</name>
    <dbReference type="NCBI Taxonomy" id="2233858"/>
    <lineage>
        <taxon>Bacteria</taxon>
        <taxon>Bacillati</taxon>
        <taxon>Actinomycetota</taxon>
        <taxon>Actinomycetes</taxon>
        <taxon>Micrococcales</taxon>
        <taxon>Bogoriellaceae</taxon>
        <taxon>Georgenia</taxon>
    </lineage>
</organism>
<dbReference type="PANTHER" id="PTHR30204">
    <property type="entry name" value="REDOX-CYCLING DRUG-SENSING TRANSCRIPTIONAL ACTIVATOR SOXR"/>
    <property type="match status" value="1"/>
</dbReference>
<evidence type="ECO:0000259" key="6">
    <source>
        <dbReference type="PROSITE" id="PS50937"/>
    </source>
</evidence>
<keyword evidence="2" id="KW-0238">DNA-binding</keyword>
<keyword evidence="8" id="KW-1185">Reference proteome</keyword>
<protein>
    <submittedName>
        <fullName evidence="7">MerR family transcriptional regulator</fullName>
    </submittedName>
</protein>
<evidence type="ECO:0000313" key="8">
    <source>
        <dbReference type="Proteomes" id="UP001596455"/>
    </source>
</evidence>